<feature type="region of interest" description="Disordered" evidence="1">
    <location>
        <begin position="1"/>
        <end position="35"/>
    </location>
</feature>
<evidence type="ECO:0000313" key="2">
    <source>
        <dbReference type="EMBL" id="RXN12511.1"/>
    </source>
</evidence>
<feature type="region of interest" description="Disordered" evidence="1">
    <location>
        <begin position="70"/>
        <end position="300"/>
    </location>
</feature>
<dbReference type="EMBL" id="QBIY01013043">
    <property type="protein sequence ID" value="RXN12511.1"/>
    <property type="molecule type" value="Genomic_DNA"/>
</dbReference>
<reference evidence="2 3" key="1">
    <citation type="submission" date="2018-03" db="EMBL/GenBank/DDBJ databases">
        <title>Draft genome sequence of Rohu Carp (Labeo rohita).</title>
        <authorList>
            <person name="Das P."/>
            <person name="Kushwaha B."/>
            <person name="Joshi C.G."/>
            <person name="Kumar D."/>
            <person name="Nagpure N.S."/>
            <person name="Sahoo L."/>
            <person name="Das S.P."/>
            <person name="Bit A."/>
            <person name="Patnaik S."/>
            <person name="Meher P.K."/>
            <person name="Jayasankar P."/>
            <person name="Koringa P.G."/>
            <person name="Patel N.V."/>
            <person name="Hinsu A.T."/>
            <person name="Kumar R."/>
            <person name="Pandey M."/>
            <person name="Agarwal S."/>
            <person name="Srivastava S."/>
            <person name="Singh M."/>
            <person name="Iquebal M.A."/>
            <person name="Jaiswal S."/>
            <person name="Angadi U.B."/>
            <person name="Kumar N."/>
            <person name="Raza M."/>
            <person name="Shah T.M."/>
            <person name="Rai A."/>
            <person name="Jena J.K."/>
        </authorList>
    </citation>
    <scope>NUCLEOTIDE SEQUENCE [LARGE SCALE GENOMIC DNA]</scope>
    <source>
        <strain evidence="2">DASCIFA01</strain>
        <tissue evidence="2">Testis</tissue>
    </source>
</reference>
<feature type="compositionally biased region" description="Polar residues" evidence="1">
    <location>
        <begin position="228"/>
        <end position="237"/>
    </location>
</feature>
<comment type="caution">
    <text evidence="2">The sequence shown here is derived from an EMBL/GenBank/DDBJ whole genome shotgun (WGS) entry which is preliminary data.</text>
</comment>
<gene>
    <name evidence="2" type="ORF">ROHU_029480</name>
</gene>
<evidence type="ECO:0000256" key="1">
    <source>
        <dbReference type="SAM" id="MobiDB-lite"/>
    </source>
</evidence>
<protein>
    <submittedName>
        <fullName evidence="2">Golgin subfamily A member 6 2</fullName>
    </submittedName>
</protein>
<feature type="compositionally biased region" description="Basic and acidic residues" evidence="1">
    <location>
        <begin position="101"/>
        <end position="140"/>
    </location>
</feature>
<accession>A0A498LWC6</accession>
<evidence type="ECO:0000313" key="3">
    <source>
        <dbReference type="Proteomes" id="UP000290572"/>
    </source>
</evidence>
<dbReference type="AlphaFoldDB" id="A0A498LWC6"/>
<sequence length="346" mass="39841">MARRRRGRRDETEMSRLLNNDDDTLTDEARSSTASNEKLRFMVLGGDDELMDKACATILGERENTDAFKFGEWKPREAQREEEVQVKENELHEKQRKLDRRVKELDDRQRILDEREKQLEIRERKVRQRDPGSSEHHQSTAEDPSVAEDKNRPLDECEGELKSREHSQAGESHGIHKPIRRNSKELEPPDSLLLNYDDDTLTDEAGSSTASNEKLRFMVLGGAELKSTDSSQASGSLEIQKPVRRNSMEFPPNMSEDKLKPQEDTGSLEFEGLKLVRQNNKKSDPLDMSEDKLKPQEDTGYLEFERLQLVEQKSKELDSEESDPPNEMVYSLTKSVKPYSHTLSPL</sequence>
<proteinExistence type="predicted"/>
<organism evidence="2 3">
    <name type="scientific">Labeo rohita</name>
    <name type="common">Indian major carp</name>
    <name type="synonym">Cyprinus rohita</name>
    <dbReference type="NCBI Taxonomy" id="84645"/>
    <lineage>
        <taxon>Eukaryota</taxon>
        <taxon>Metazoa</taxon>
        <taxon>Chordata</taxon>
        <taxon>Craniata</taxon>
        <taxon>Vertebrata</taxon>
        <taxon>Euteleostomi</taxon>
        <taxon>Actinopterygii</taxon>
        <taxon>Neopterygii</taxon>
        <taxon>Teleostei</taxon>
        <taxon>Ostariophysi</taxon>
        <taxon>Cypriniformes</taxon>
        <taxon>Cyprinidae</taxon>
        <taxon>Labeoninae</taxon>
        <taxon>Labeonini</taxon>
        <taxon>Labeo</taxon>
    </lineage>
</organism>
<feature type="compositionally biased region" description="Basic and acidic residues" evidence="1">
    <location>
        <begin position="147"/>
        <end position="168"/>
    </location>
</feature>
<name>A0A498LWC6_LABRO</name>
<keyword evidence="3" id="KW-1185">Reference proteome</keyword>
<feature type="region of interest" description="Disordered" evidence="1">
    <location>
        <begin position="312"/>
        <end position="346"/>
    </location>
</feature>
<dbReference type="Proteomes" id="UP000290572">
    <property type="component" value="Unassembled WGS sequence"/>
</dbReference>
<feature type="compositionally biased region" description="Basic and acidic residues" evidence="1">
    <location>
        <begin position="281"/>
        <end position="300"/>
    </location>
</feature>
<feature type="compositionally biased region" description="Basic and acidic residues" evidence="1">
    <location>
        <begin position="70"/>
        <end position="93"/>
    </location>
</feature>